<evidence type="ECO:0000313" key="2">
    <source>
        <dbReference type="EMBL" id="ONI22870.1"/>
    </source>
</evidence>
<dbReference type="AlphaFoldDB" id="A0A251QHJ5"/>
<name>A0A251QHJ5_PRUPE</name>
<gene>
    <name evidence="2" type="ORF">PRUPE_2G156000</name>
</gene>
<dbReference type="Gramene" id="ONI22870">
    <property type="protein sequence ID" value="ONI22870"/>
    <property type="gene ID" value="PRUPE_2G156000"/>
</dbReference>
<reference evidence="2 3" key="1">
    <citation type="journal article" date="2013" name="Nat. Genet.">
        <title>The high-quality draft genome of peach (Prunus persica) identifies unique patterns of genetic diversity, domestication and genome evolution.</title>
        <authorList>
            <consortium name="International Peach Genome Initiative"/>
            <person name="Verde I."/>
            <person name="Abbott A.G."/>
            <person name="Scalabrin S."/>
            <person name="Jung S."/>
            <person name="Shu S."/>
            <person name="Marroni F."/>
            <person name="Zhebentyayeva T."/>
            <person name="Dettori M.T."/>
            <person name="Grimwood J."/>
            <person name="Cattonaro F."/>
            <person name="Zuccolo A."/>
            <person name="Rossini L."/>
            <person name="Jenkins J."/>
            <person name="Vendramin E."/>
            <person name="Meisel L.A."/>
            <person name="Decroocq V."/>
            <person name="Sosinski B."/>
            <person name="Prochnik S."/>
            <person name="Mitros T."/>
            <person name="Policriti A."/>
            <person name="Cipriani G."/>
            <person name="Dondini L."/>
            <person name="Ficklin S."/>
            <person name="Goodstein D.M."/>
            <person name="Xuan P."/>
            <person name="Del Fabbro C."/>
            <person name="Aramini V."/>
            <person name="Copetti D."/>
            <person name="Gonzalez S."/>
            <person name="Horner D.S."/>
            <person name="Falchi R."/>
            <person name="Lucas S."/>
            <person name="Mica E."/>
            <person name="Maldonado J."/>
            <person name="Lazzari B."/>
            <person name="Bielenberg D."/>
            <person name="Pirona R."/>
            <person name="Miculan M."/>
            <person name="Barakat A."/>
            <person name="Testolin R."/>
            <person name="Stella A."/>
            <person name="Tartarini S."/>
            <person name="Tonutti P."/>
            <person name="Arus P."/>
            <person name="Orellana A."/>
            <person name="Wells C."/>
            <person name="Main D."/>
            <person name="Vizzotto G."/>
            <person name="Silva H."/>
            <person name="Salamini F."/>
            <person name="Schmutz J."/>
            <person name="Morgante M."/>
            <person name="Rokhsar D.S."/>
        </authorList>
    </citation>
    <scope>NUCLEOTIDE SEQUENCE [LARGE SCALE GENOMIC DNA]</scope>
    <source>
        <strain evidence="3">cv. Nemared</strain>
    </source>
</reference>
<feature type="region of interest" description="Disordered" evidence="1">
    <location>
        <begin position="22"/>
        <end position="56"/>
    </location>
</feature>
<evidence type="ECO:0000313" key="3">
    <source>
        <dbReference type="Proteomes" id="UP000006882"/>
    </source>
</evidence>
<proteinExistence type="predicted"/>
<feature type="compositionally biased region" description="Polar residues" evidence="1">
    <location>
        <begin position="23"/>
        <end position="36"/>
    </location>
</feature>
<dbReference type="Proteomes" id="UP000006882">
    <property type="component" value="Chromosome G2"/>
</dbReference>
<accession>A0A251QHJ5</accession>
<feature type="compositionally biased region" description="Low complexity" evidence="1">
    <location>
        <begin position="37"/>
        <end position="48"/>
    </location>
</feature>
<keyword evidence="3" id="KW-1185">Reference proteome</keyword>
<protein>
    <submittedName>
        <fullName evidence="2">Uncharacterized protein</fullName>
    </submittedName>
</protein>
<organism evidence="2 3">
    <name type="scientific">Prunus persica</name>
    <name type="common">Peach</name>
    <name type="synonym">Amygdalus persica</name>
    <dbReference type="NCBI Taxonomy" id="3760"/>
    <lineage>
        <taxon>Eukaryota</taxon>
        <taxon>Viridiplantae</taxon>
        <taxon>Streptophyta</taxon>
        <taxon>Embryophyta</taxon>
        <taxon>Tracheophyta</taxon>
        <taxon>Spermatophyta</taxon>
        <taxon>Magnoliopsida</taxon>
        <taxon>eudicotyledons</taxon>
        <taxon>Gunneridae</taxon>
        <taxon>Pentapetalae</taxon>
        <taxon>rosids</taxon>
        <taxon>fabids</taxon>
        <taxon>Rosales</taxon>
        <taxon>Rosaceae</taxon>
        <taxon>Amygdaloideae</taxon>
        <taxon>Amygdaleae</taxon>
        <taxon>Prunus</taxon>
    </lineage>
</organism>
<evidence type="ECO:0000256" key="1">
    <source>
        <dbReference type="SAM" id="MobiDB-lite"/>
    </source>
</evidence>
<sequence>MVKMTKCVEKGIVVRWWRRPSHHLSNPRTSSKLGTTQSSSEQSEDQQQAGVPSDSDFLIHRIGRDNSISCLIRCSRSAYGLIA</sequence>
<dbReference type="EMBL" id="CM007652">
    <property type="protein sequence ID" value="ONI22870.1"/>
    <property type="molecule type" value="Genomic_DNA"/>
</dbReference>